<dbReference type="AlphaFoldDB" id="G4CSF3"/>
<dbReference type="Proteomes" id="UP000005336">
    <property type="component" value="Unassembled WGS sequence"/>
</dbReference>
<proteinExistence type="predicted"/>
<protein>
    <submittedName>
        <fullName evidence="1">Uncharacterized protein</fullName>
    </submittedName>
</protein>
<name>G4CSF3_9NEIS</name>
<sequence length="71" mass="8391">MLQCEACLKMFGRVFTANSFIYAALCRFVSSKESVFAVKDWGIRFFPKMPQPQNRIFKLNRENRDKRRIPG</sequence>
<organism evidence="1 2">
    <name type="scientific">Neisseria wadsworthii 9715</name>
    <dbReference type="NCBI Taxonomy" id="1030841"/>
    <lineage>
        <taxon>Bacteria</taxon>
        <taxon>Pseudomonadati</taxon>
        <taxon>Pseudomonadota</taxon>
        <taxon>Betaproteobacteria</taxon>
        <taxon>Neisseriales</taxon>
        <taxon>Neisseriaceae</taxon>
        <taxon>Neisseria</taxon>
    </lineage>
</organism>
<comment type="caution">
    <text evidence="1">The sequence shown here is derived from an EMBL/GenBank/DDBJ whole genome shotgun (WGS) entry which is preliminary data.</text>
</comment>
<reference evidence="1 2" key="1">
    <citation type="submission" date="2011-06" db="EMBL/GenBank/DDBJ databases">
        <authorList>
            <person name="Muzny D."/>
            <person name="Qin X."/>
            <person name="Deng J."/>
            <person name="Jiang H."/>
            <person name="Liu Y."/>
            <person name="Qu J."/>
            <person name="Song X.-Z."/>
            <person name="Zhang L."/>
            <person name="Thornton R."/>
            <person name="Coyle M."/>
            <person name="Francisco L."/>
            <person name="Jackson L."/>
            <person name="Javaid M."/>
            <person name="Korchina V."/>
            <person name="Kovar C."/>
            <person name="Mata R."/>
            <person name="Mathew T."/>
            <person name="Ngo R."/>
            <person name="Nguyen L."/>
            <person name="Nguyen N."/>
            <person name="Okwuonu G."/>
            <person name="Ongeri F."/>
            <person name="Pham C."/>
            <person name="Simmons D."/>
            <person name="Wilczek-Boney K."/>
            <person name="Hale W."/>
            <person name="Jakkamsetti A."/>
            <person name="Pham P."/>
            <person name="Ruth R."/>
            <person name="San Lucas F."/>
            <person name="Warren J."/>
            <person name="Zhang J."/>
            <person name="Zhao Z."/>
            <person name="Zhou C."/>
            <person name="Zhu D."/>
            <person name="Lee S."/>
            <person name="Bess C."/>
            <person name="Blankenburg K."/>
            <person name="Forbes L."/>
            <person name="Fu Q."/>
            <person name="Gubbala S."/>
            <person name="Hirani K."/>
            <person name="Jayaseelan J.C."/>
            <person name="Lara F."/>
            <person name="Munidasa M."/>
            <person name="Palculict T."/>
            <person name="Patil S."/>
            <person name="Pu L.-L."/>
            <person name="Saada N."/>
            <person name="Tang L."/>
            <person name="Weissenberger G."/>
            <person name="Zhu Y."/>
            <person name="Hemphill L."/>
            <person name="Shang Y."/>
            <person name="Youmans B."/>
            <person name="Ayvaz T."/>
            <person name="Ross M."/>
            <person name="Santibanez J."/>
            <person name="Aqrawi P."/>
            <person name="Gross S."/>
            <person name="Joshi V."/>
            <person name="Fowler G."/>
            <person name="Nazareth L."/>
            <person name="Reid J."/>
            <person name="Worley K."/>
            <person name="Petrosino J."/>
            <person name="Highlander S."/>
            <person name="Gibbs R."/>
        </authorList>
    </citation>
    <scope>NUCLEOTIDE SEQUENCE [LARGE SCALE GENOMIC DNA]</scope>
    <source>
        <strain evidence="1 2">9715</strain>
    </source>
</reference>
<gene>
    <name evidence="1" type="ORF">HMPREF9370_2013</name>
</gene>
<accession>G4CSF3</accession>
<keyword evidence="2" id="KW-1185">Reference proteome</keyword>
<dbReference type="STRING" id="1030841.HMPREF9370_2013"/>
<dbReference type="PATRIC" id="fig|1030841.3.peg.2004"/>
<evidence type="ECO:0000313" key="1">
    <source>
        <dbReference type="EMBL" id="EGZ44769.1"/>
    </source>
</evidence>
<dbReference type="HOGENOM" id="CLU_2735888_0_0_4"/>
<evidence type="ECO:0000313" key="2">
    <source>
        <dbReference type="Proteomes" id="UP000005336"/>
    </source>
</evidence>
<dbReference type="EMBL" id="AGAZ01000067">
    <property type="protein sequence ID" value="EGZ44769.1"/>
    <property type="molecule type" value="Genomic_DNA"/>
</dbReference>